<name>A0AAV3ULL3_9EURY</name>
<gene>
    <name evidence="3" type="ORF">GCM10025751_38920</name>
</gene>
<keyword evidence="4" id="KW-1185">Reference proteome</keyword>
<evidence type="ECO:0000313" key="3">
    <source>
        <dbReference type="EMBL" id="GAA5057202.1"/>
    </source>
</evidence>
<dbReference type="GeneID" id="68614238"/>
<dbReference type="EMBL" id="BAABKX010000015">
    <property type="protein sequence ID" value="GAA5057202.1"/>
    <property type="molecule type" value="Genomic_DNA"/>
</dbReference>
<evidence type="ECO:0000259" key="2">
    <source>
        <dbReference type="Pfam" id="PF13360"/>
    </source>
</evidence>
<dbReference type="Gene3D" id="2.40.128.630">
    <property type="match status" value="1"/>
</dbReference>
<proteinExistence type="predicted"/>
<feature type="domain" description="Pyrrolo-quinoline quinone repeat" evidence="2">
    <location>
        <begin position="71"/>
        <end position="197"/>
    </location>
</feature>
<reference evidence="3 4" key="1">
    <citation type="journal article" date="2019" name="Int. J. Syst. Evol. Microbiol.">
        <title>The Global Catalogue of Microorganisms (GCM) 10K type strain sequencing project: providing services to taxonomists for standard genome sequencing and annotation.</title>
        <authorList>
            <consortium name="The Broad Institute Genomics Platform"/>
            <consortium name="The Broad Institute Genome Sequencing Center for Infectious Disease"/>
            <person name="Wu L."/>
            <person name="Ma J."/>
        </authorList>
    </citation>
    <scope>NUCLEOTIDE SEQUENCE [LARGE SCALE GENOMIC DNA]</scope>
    <source>
        <strain evidence="3 4">JCM 17504</strain>
    </source>
</reference>
<dbReference type="Gene3D" id="2.130.10.10">
    <property type="entry name" value="YVTN repeat-like/Quinoprotein amine dehydrogenase"/>
    <property type="match status" value="1"/>
</dbReference>
<protein>
    <recommendedName>
        <fullName evidence="2">Pyrrolo-quinoline quinone repeat domain-containing protein</fullName>
    </recommendedName>
</protein>
<dbReference type="SUPFAM" id="SSF50998">
    <property type="entry name" value="Quinoprotein alcohol dehydrogenase-like"/>
    <property type="match status" value="1"/>
</dbReference>
<evidence type="ECO:0000256" key="1">
    <source>
        <dbReference type="SAM" id="MobiDB-lite"/>
    </source>
</evidence>
<dbReference type="InterPro" id="IPR015943">
    <property type="entry name" value="WD40/YVTN_repeat-like_dom_sf"/>
</dbReference>
<accession>A0AAV3ULL3</accession>
<dbReference type="PANTHER" id="PTHR34512">
    <property type="entry name" value="CELL SURFACE PROTEIN"/>
    <property type="match status" value="1"/>
</dbReference>
<dbReference type="InterPro" id="IPR018391">
    <property type="entry name" value="PQQ_b-propeller_rpt"/>
</dbReference>
<dbReference type="InterPro" id="IPR006311">
    <property type="entry name" value="TAT_signal"/>
</dbReference>
<dbReference type="InterPro" id="IPR002372">
    <property type="entry name" value="PQQ_rpt_dom"/>
</dbReference>
<dbReference type="PROSITE" id="PS51318">
    <property type="entry name" value="TAT"/>
    <property type="match status" value="1"/>
</dbReference>
<feature type="region of interest" description="Disordered" evidence="1">
    <location>
        <begin position="408"/>
        <end position="501"/>
    </location>
</feature>
<feature type="compositionally biased region" description="Low complexity" evidence="1">
    <location>
        <begin position="30"/>
        <end position="43"/>
    </location>
</feature>
<evidence type="ECO:0000313" key="4">
    <source>
        <dbReference type="Proteomes" id="UP001501729"/>
    </source>
</evidence>
<dbReference type="InterPro" id="IPR011047">
    <property type="entry name" value="Quinoprotein_ADH-like_sf"/>
</dbReference>
<dbReference type="AlphaFoldDB" id="A0AAV3ULL3"/>
<organism evidence="3 4">
    <name type="scientific">Haladaptatus pallidirubidus</name>
    <dbReference type="NCBI Taxonomy" id="1008152"/>
    <lineage>
        <taxon>Archaea</taxon>
        <taxon>Methanobacteriati</taxon>
        <taxon>Methanobacteriota</taxon>
        <taxon>Stenosarchaea group</taxon>
        <taxon>Halobacteria</taxon>
        <taxon>Halobacteriales</taxon>
        <taxon>Haladaptataceae</taxon>
        <taxon>Haladaptatus</taxon>
    </lineage>
</organism>
<feature type="domain" description="Pyrrolo-quinoline quinone repeat" evidence="2">
    <location>
        <begin position="248"/>
        <end position="494"/>
    </location>
</feature>
<comment type="caution">
    <text evidence="3">The sequence shown here is derived from an EMBL/GenBank/DDBJ whole genome shotgun (WGS) entry which is preliminary data.</text>
</comment>
<dbReference type="Proteomes" id="UP001501729">
    <property type="component" value="Unassembled WGS sequence"/>
</dbReference>
<dbReference type="RefSeq" id="WP_227773984.1">
    <property type="nucleotide sequence ID" value="NZ_BAABKX010000015.1"/>
</dbReference>
<dbReference type="SMART" id="SM00564">
    <property type="entry name" value="PQQ"/>
    <property type="match status" value="6"/>
</dbReference>
<dbReference type="Pfam" id="PF13360">
    <property type="entry name" value="PQQ_2"/>
    <property type="match status" value="2"/>
</dbReference>
<dbReference type="PANTHER" id="PTHR34512:SF30">
    <property type="entry name" value="OUTER MEMBRANE PROTEIN ASSEMBLY FACTOR BAMB"/>
    <property type="match status" value="1"/>
</dbReference>
<feature type="region of interest" description="Disordered" evidence="1">
    <location>
        <begin position="30"/>
        <end position="68"/>
    </location>
</feature>
<sequence length="527" mass="55129">MTETHRRGFLKSAGVLGAMIAVGGTGFASSVTSTGESGGSWSTYRGNAGRTGATADSGPDSSVTTDGSFDLEGGMHAVEPVVVDGTLYLAVATAHTPSTSEGYLAAYDTTTREELWRRDDISRPETPTVGDGTVYFDTTGTEDTSGTGFFALDSDTGETKWHKSGAEKPDISVFADGRLFCNTGGTACELDAETGDVCYADGTLFYGDGAALSAEDGAVLWDASDDGDALRTVADGLVYGVVAEYDAENVIRARSTDDGSIRWSYSLGKRDYWSSNRLVVANGYILFTDGNTIRALDAKTGDEAWTHETDAELSGPPTVGGDTLYASGRTTPEPDVGDAVVIAIDVASGEREWEHSFGSWDFDEYGPAARGTAVADGRLYTATFPMGSTIDWMYTKYADFHVLASDASTGTTETTEPTETTNEGTTTDDGTTDGTTTTTAETTSDGTTSETPTETTTSGQTVTETTTQSTRTTATQASETTSSELSGGEVETTTTTTDGQPGFGIVTAIGGVAGVGAYLRRRIEREE</sequence>